<dbReference type="PANTHER" id="PTHR31247">
    <property type="entry name" value="TRANSMEMBRANE PROTEIN 198 FAMILY MEMBER"/>
    <property type="match status" value="1"/>
</dbReference>
<comment type="subcellular location">
    <subcellularLocation>
        <location evidence="1">Membrane</location>
        <topology evidence="1">Multi-pass membrane protein</topology>
    </subcellularLocation>
</comment>
<proteinExistence type="inferred from homology"/>
<feature type="transmembrane region" description="Helical" evidence="8">
    <location>
        <begin position="215"/>
        <end position="234"/>
    </location>
</feature>
<evidence type="ECO:0000256" key="8">
    <source>
        <dbReference type="SAM" id="Phobius"/>
    </source>
</evidence>
<dbReference type="GO" id="GO:0005886">
    <property type="term" value="C:plasma membrane"/>
    <property type="evidence" value="ECO:0007669"/>
    <property type="project" value="TreeGrafter"/>
</dbReference>
<feature type="transmembrane region" description="Helical" evidence="8">
    <location>
        <begin position="246"/>
        <end position="269"/>
    </location>
</feature>
<reference evidence="10" key="2">
    <citation type="submission" date="2020-01" db="EMBL/GenBank/DDBJ databases">
        <authorList>
            <person name="Korhonen P.K.K."/>
            <person name="Guangxu M.G."/>
            <person name="Wang T.W."/>
            <person name="Stroehlein A.J.S."/>
            <person name="Young N.D."/>
            <person name="Ang C.-S.A."/>
            <person name="Fernando D.W.F."/>
            <person name="Lu H.L."/>
            <person name="Taylor S.T."/>
            <person name="Ehtesham M.E.M."/>
            <person name="Najaraj S.H.N."/>
            <person name="Harsha G.H.G."/>
            <person name="Madugundu A.M."/>
            <person name="Renuse S.R."/>
            <person name="Holt D.H."/>
            <person name="Pandey A.P."/>
            <person name="Papenfuss A.P."/>
            <person name="Gasser R.B.G."/>
            <person name="Fischer K.F."/>
        </authorList>
    </citation>
    <scope>NUCLEOTIDE SEQUENCE</scope>
    <source>
        <strain evidence="10">SSS_KF_BRIS2020</strain>
    </source>
</reference>
<feature type="transmembrane region" description="Helical" evidence="8">
    <location>
        <begin position="336"/>
        <end position="356"/>
    </location>
</feature>
<feature type="transmembrane region" description="Helical" evidence="8">
    <location>
        <begin position="190"/>
        <end position="209"/>
    </location>
</feature>
<feature type="transmembrane region" description="Helical" evidence="8">
    <location>
        <begin position="275"/>
        <end position="296"/>
    </location>
</feature>
<dbReference type="AlphaFoldDB" id="A0A834RD02"/>
<sequence length="578" mass="66043">MKWKRITTINNQERKQHQFFDTILKTITVNRRTKRSESMMNPSSSSSSSSYSTRSNPEILILDLDEDLNNRSNSSGMDNILLDRILFETIRNDSIKNSTIGSDFVPKSSNQTIPMILSATSTTTTTTSTNKLIDFFGVLKSTSTPPSSLNNFIDNIEINLNTESDADDSGTPSIYFGVPICFSSPEDYDLFWSMLCSSFLVVAIVYLTYGYRCFRALSFFMATLLGAILFHTICTAESIQFISNDFIPYGSHMLALMAGILFGIITMLVFQLGLFVIGLHFGLLMAITILFVIYLLQSHYEILQTTTLSPLTLIIFFLTLSLLGVLLTIYHTKGSTILSSSMYGSALLLLCSDYFIEQFRLIHWFFDHLSHENDWYGLLNNLKRNQNLCLESYSILILWPTLTIFGVIIQWLLTAKHFHHLDSRNFTDRIGGGYGVVDETSSSSLINNPNNFGYYSKYYRKSFNGSDTKMIRNQKGYNSHHPHQHHHQQPAHHYSSNSVRMMNLDEQRLDQRNRKYRYLYQIRTAHGDVISQHFLQSLEGNNKKLYPPPDQSDSYTFNSEISSHFLPSESRTTTLTVT</sequence>
<dbReference type="Proteomes" id="UP000070412">
    <property type="component" value="Unassembled WGS sequence"/>
</dbReference>
<feature type="compositionally biased region" description="Low complexity" evidence="7">
    <location>
        <begin position="38"/>
        <end position="53"/>
    </location>
</feature>
<dbReference type="InterPro" id="IPR040236">
    <property type="entry name" value="TMEM198"/>
</dbReference>
<dbReference type="Pfam" id="PF13886">
    <property type="entry name" value="TM7S3_TM198"/>
    <property type="match status" value="1"/>
</dbReference>
<evidence type="ECO:0000256" key="7">
    <source>
        <dbReference type="SAM" id="MobiDB-lite"/>
    </source>
</evidence>
<reference evidence="11" key="3">
    <citation type="submission" date="2022-06" db="UniProtKB">
        <authorList>
            <consortium name="EnsemblMetazoa"/>
        </authorList>
    </citation>
    <scope>IDENTIFICATION</scope>
</reference>
<accession>A0A834RD02</accession>
<evidence type="ECO:0000256" key="6">
    <source>
        <dbReference type="ARBA" id="ARBA00049737"/>
    </source>
</evidence>
<feature type="transmembrane region" description="Helical" evidence="8">
    <location>
        <begin position="393"/>
        <end position="413"/>
    </location>
</feature>
<feature type="transmembrane region" description="Helical" evidence="8">
    <location>
        <begin position="308"/>
        <end position="330"/>
    </location>
</feature>
<reference evidence="12" key="1">
    <citation type="journal article" date="2020" name="PLoS Negl. Trop. Dis.">
        <title>High-quality nuclear genome for Sarcoptes scabiei-A critical resource for a neglected parasite.</title>
        <authorList>
            <person name="Korhonen P.K."/>
            <person name="Gasser R.B."/>
            <person name="Ma G."/>
            <person name="Wang T."/>
            <person name="Stroehlein A.J."/>
            <person name="Young N.D."/>
            <person name="Ang C.S."/>
            <person name="Fernando D.D."/>
            <person name="Lu H.C."/>
            <person name="Taylor S."/>
            <person name="Reynolds S.L."/>
            <person name="Mofiz E."/>
            <person name="Najaraj S.H."/>
            <person name="Gowda H."/>
            <person name="Madugundu A."/>
            <person name="Renuse S."/>
            <person name="Holt D."/>
            <person name="Pandey A."/>
            <person name="Papenfuss A.T."/>
            <person name="Fischer K."/>
        </authorList>
    </citation>
    <scope>NUCLEOTIDE SEQUENCE [LARGE SCALE GENOMIC DNA]</scope>
</reference>
<comment type="similarity">
    <text evidence="2">Belongs to the TMEM198 family.</text>
</comment>
<keyword evidence="12" id="KW-1185">Reference proteome</keyword>
<keyword evidence="5 8" id="KW-0472">Membrane</keyword>
<dbReference type="PANTHER" id="PTHR31247:SF5">
    <property type="entry name" value="DUF4203 DOMAIN-CONTAINING PROTEIN"/>
    <property type="match status" value="1"/>
</dbReference>
<feature type="region of interest" description="Disordered" evidence="7">
    <location>
        <begin position="473"/>
        <end position="495"/>
    </location>
</feature>
<evidence type="ECO:0000256" key="3">
    <source>
        <dbReference type="ARBA" id="ARBA00022692"/>
    </source>
</evidence>
<evidence type="ECO:0000313" key="10">
    <source>
        <dbReference type="EMBL" id="KAF7494411.1"/>
    </source>
</evidence>
<dbReference type="InterPro" id="IPR025256">
    <property type="entry name" value="TM7S3/TM198-like_dom"/>
</dbReference>
<keyword evidence="3 8" id="KW-0812">Transmembrane</keyword>
<evidence type="ECO:0000256" key="2">
    <source>
        <dbReference type="ARBA" id="ARBA00006244"/>
    </source>
</evidence>
<keyword evidence="4 8" id="KW-1133">Transmembrane helix</keyword>
<evidence type="ECO:0000313" key="12">
    <source>
        <dbReference type="Proteomes" id="UP000070412"/>
    </source>
</evidence>
<dbReference type="EMBL" id="WVUK01000053">
    <property type="protein sequence ID" value="KAF7494411.1"/>
    <property type="molecule type" value="Genomic_DNA"/>
</dbReference>
<evidence type="ECO:0000256" key="1">
    <source>
        <dbReference type="ARBA" id="ARBA00004141"/>
    </source>
</evidence>
<feature type="domain" description="TM7S3/TM198-like" evidence="9">
    <location>
        <begin position="196"/>
        <end position="411"/>
    </location>
</feature>
<evidence type="ECO:0000256" key="4">
    <source>
        <dbReference type="ARBA" id="ARBA00022989"/>
    </source>
</evidence>
<gene>
    <name evidence="10" type="ORF">SSS_7939</name>
</gene>
<evidence type="ECO:0000313" key="11">
    <source>
        <dbReference type="EnsemblMetazoa" id="KAF7494411.1"/>
    </source>
</evidence>
<dbReference type="EnsemblMetazoa" id="SSS_7939s_mrna">
    <property type="protein sequence ID" value="KAF7494411.1"/>
    <property type="gene ID" value="SSS_7939"/>
</dbReference>
<feature type="region of interest" description="Disordered" evidence="7">
    <location>
        <begin position="31"/>
        <end position="53"/>
    </location>
</feature>
<evidence type="ECO:0000256" key="5">
    <source>
        <dbReference type="ARBA" id="ARBA00023136"/>
    </source>
</evidence>
<protein>
    <recommendedName>
        <fullName evidence="6">Transmembrane protein 198</fullName>
    </recommendedName>
</protein>
<dbReference type="OrthoDB" id="115781at2759"/>
<feature type="compositionally biased region" description="Basic residues" evidence="7">
    <location>
        <begin position="478"/>
        <end position="490"/>
    </location>
</feature>
<organism evidence="10">
    <name type="scientific">Sarcoptes scabiei</name>
    <name type="common">Itch mite</name>
    <name type="synonym">Acarus scabiei</name>
    <dbReference type="NCBI Taxonomy" id="52283"/>
    <lineage>
        <taxon>Eukaryota</taxon>
        <taxon>Metazoa</taxon>
        <taxon>Ecdysozoa</taxon>
        <taxon>Arthropoda</taxon>
        <taxon>Chelicerata</taxon>
        <taxon>Arachnida</taxon>
        <taxon>Acari</taxon>
        <taxon>Acariformes</taxon>
        <taxon>Sarcoptiformes</taxon>
        <taxon>Astigmata</taxon>
        <taxon>Psoroptidia</taxon>
        <taxon>Sarcoptoidea</taxon>
        <taxon>Sarcoptidae</taxon>
        <taxon>Sarcoptinae</taxon>
        <taxon>Sarcoptes</taxon>
    </lineage>
</organism>
<name>A0A834RD02_SARSC</name>
<evidence type="ECO:0000259" key="9">
    <source>
        <dbReference type="Pfam" id="PF13886"/>
    </source>
</evidence>